<evidence type="ECO:0000313" key="10">
    <source>
        <dbReference type="Proteomes" id="UP001174936"/>
    </source>
</evidence>
<dbReference type="Gene3D" id="3.40.390.10">
    <property type="entry name" value="Collagenase (Catalytic Domain)"/>
    <property type="match status" value="1"/>
</dbReference>
<dbReference type="PROSITE" id="PS51885">
    <property type="entry name" value="NEPRILYSIN"/>
    <property type="match status" value="1"/>
</dbReference>
<dbReference type="InterPro" id="IPR042089">
    <property type="entry name" value="Peptidase_M13_dom_2"/>
</dbReference>
<dbReference type="InterPro" id="IPR008753">
    <property type="entry name" value="Peptidase_M13_N"/>
</dbReference>
<dbReference type="Gene3D" id="1.10.1380.10">
    <property type="entry name" value="Neutral endopeptidase , domain2"/>
    <property type="match status" value="1"/>
</dbReference>
<evidence type="ECO:0000256" key="2">
    <source>
        <dbReference type="ARBA" id="ARBA00022670"/>
    </source>
</evidence>
<dbReference type="SUPFAM" id="SSF55486">
    <property type="entry name" value="Metalloproteases ('zincins'), catalytic domain"/>
    <property type="match status" value="1"/>
</dbReference>
<name>A0AA40CMP8_9PEZI</name>
<keyword evidence="5" id="KW-0862">Zinc</keyword>
<sequence length="668" mass="75098">MRHMQHLAQAVCLTPACINLASYYLENLSPNFEHLDPCNPAEFEEMVCGGWRDRHELWPGGYVDVQHDRKRANRDSLLTALDGPYPPENLTIPSTPDATTLDRSNFETLKYAYNACMDTDAIADAGVQPIIDLLAELQATFPDNGMDWTDAFMITIRSEPVLGLPNHFYIYITSHGSGGNSATRANYTETLADILRRFHPRQLSAAEANTLAENLVQFEIDLAVSRRTGQLKKTHAVDKVSRRISPAIRLKKVLNSLVPEPDRHVFDKDVFADLHSLDDISQIMGDTEPETIQAYFMWRAIAATQQHVAAPGVFDRWKELRHTVVHGTGPPAERPEFCFEYINKADGLGYLSARFSLGNLVGTNEKQLANQIMDEETKSAALEKLEKMKRSKIGYPDYADITSPESLHAYYSSLSMTSSFFDNCLSLANFSVARSWAPLARPSEREWTFKPAELNGVYCRDRNAMTIPAGSLQPPFLSGDYPLAVSYGAFGSITGHEMSHGFDTRGSHYDASGRWRDWVGNDSKEEYERRKQCLVEQYWNFTVVPAERDGGPVPPGQTPFQVWGNKTAGEAFCDSAGVEVSYEAWKERQKEEEATTLPGMERFTQEQLFFVAWAGGYCSRANNSGLFYNYYMGEHPPPAVRIQGVVANSREFKEAFNCADREPVCDVW</sequence>
<feature type="domain" description="Peptidase M13 N-terminal" evidence="8">
    <location>
        <begin position="42"/>
        <end position="151"/>
    </location>
</feature>
<feature type="domain" description="Peptidase M13 N-terminal" evidence="8">
    <location>
        <begin position="154"/>
        <end position="396"/>
    </location>
</feature>
<keyword evidence="6" id="KW-0482">Metalloprotease</keyword>
<keyword evidence="10" id="KW-1185">Reference proteome</keyword>
<feature type="domain" description="Peptidase M13 C-terminal" evidence="7">
    <location>
        <begin position="455"/>
        <end position="663"/>
    </location>
</feature>
<dbReference type="PANTHER" id="PTHR11733:SF240">
    <property type="entry name" value="GH14155P-RELATED"/>
    <property type="match status" value="1"/>
</dbReference>
<dbReference type="InterPro" id="IPR024079">
    <property type="entry name" value="MetalloPept_cat_dom_sf"/>
</dbReference>
<keyword evidence="3" id="KW-0479">Metal-binding</keyword>
<dbReference type="Pfam" id="PF05649">
    <property type="entry name" value="Peptidase_M13_N"/>
    <property type="match status" value="2"/>
</dbReference>
<keyword evidence="2" id="KW-0645">Protease</keyword>
<dbReference type="GO" id="GO:0016485">
    <property type="term" value="P:protein processing"/>
    <property type="evidence" value="ECO:0007669"/>
    <property type="project" value="TreeGrafter"/>
</dbReference>
<evidence type="ECO:0000256" key="1">
    <source>
        <dbReference type="ARBA" id="ARBA00001947"/>
    </source>
</evidence>
<dbReference type="InterPro" id="IPR018497">
    <property type="entry name" value="Peptidase_M13_C"/>
</dbReference>
<dbReference type="Proteomes" id="UP001174936">
    <property type="component" value="Unassembled WGS sequence"/>
</dbReference>
<organism evidence="9 10">
    <name type="scientific">Cercophora newfieldiana</name>
    <dbReference type="NCBI Taxonomy" id="92897"/>
    <lineage>
        <taxon>Eukaryota</taxon>
        <taxon>Fungi</taxon>
        <taxon>Dikarya</taxon>
        <taxon>Ascomycota</taxon>
        <taxon>Pezizomycotina</taxon>
        <taxon>Sordariomycetes</taxon>
        <taxon>Sordariomycetidae</taxon>
        <taxon>Sordariales</taxon>
        <taxon>Lasiosphaeriaceae</taxon>
        <taxon>Cercophora</taxon>
    </lineage>
</organism>
<reference evidence="9" key="1">
    <citation type="submission" date="2023-06" db="EMBL/GenBank/DDBJ databases">
        <title>Genome-scale phylogeny and comparative genomics of the fungal order Sordariales.</title>
        <authorList>
            <consortium name="Lawrence Berkeley National Laboratory"/>
            <person name="Hensen N."/>
            <person name="Bonometti L."/>
            <person name="Westerberg I."/>
            <person name="Brannstrom I.O."/>
            <person name="Guillou S."/>
            <person name="Cros-Aarteil S."/>
            <person name="Calhoun S."/>
            <person name="Haridas S."/>
            <person name="Kuo A."/>
            <person name="Mondo S."/>
            <person name="Pangilinan J."/>
            <person name="Riley R."/>
            <person name="Labutti K."/>
            <person name="Andreopoulos B."/>
            <person name="Lipzen A."/>
            <person name="Chen C."/>
            <person name="Yanf M."/>
            <person name="Daum C."/>
            <person name="Ng V."/>
            <person name="Clum A."/>
            <person name="Steindorff A."/>
            <person name="Ohm R."/>
            <person name="Martin F."/>
            <person name="Silar P."/>
            <person name="Natvig D."/>
            <person name="Lalanne C."/>
            <person name="Gautier V."/>
            <person name="Ament-Velasquez S.L."/>
            <person name="Kruys A."/>
            <person name="Hutchinson M.I."/>
            <person name="Powell A.J."/>
            <person name="Barry K."/>
            <person name="Miller A.N."/>
            <person name="Grigoriev I.V."/>
            <person name="Debuchy R."/>
            <person name="Gladieux P."/>
            <person name="Thoren M.H."/>
            <person name="Johannesson H."/>
        </authorList>
    </citation>
    <scope>NUCLEOTIDE SEQUENCE</scope>
    <source>
        <strain evidence="9">SMH2532-1</strain>
    </source>
</reference>
<evidence type="ECO:0000313" key="9">
    <source>
        <dbReference type="EMBL" id="KAK0644631.1"/>
    </source>
</evidence>
<evidence type="ECO:0000259" key="8">
    <source>
        <dbReference type="Pfam" id="PF05649"/>
    </source>
</evidence>
<dbReference type="InterPro" id="IPR000718">
    <property type="entry name" value="Peptidase_M13"/>
</dbReference>
<keyword evidence="4" id="KW-0378">Hydrolase</keyword>
<protein>
    <recommendedName>
        <fullName evidence="11">Zincin</fullName>
    </recommendedName>
</protein>
<dbReference type="EMBL" id="JAULSV010000005">
    <property type="protein sequence ID" value="KAK0644631.1"/>
    <property type="molecule type" value="Genomic_DNA"/>
</dbReference>
<evidence type="ECO:0000259" key="7">
    <source>
        <dbReference type="Pfam" id="PF01431"/>
    </source>
</evidence>
<dbReference type="CDD" id="cd08662">
    <property type="entry name" value="M13"/>
    <property type="match status" value="1"/>
</dbReference>
<evidence type="ECO:0000256" key="6">
    <source>
        <dbReference type="ARBA" id="ARBA00023049"/>
    </source>
</evidence>
<dbReference type="GO" id="GO:0004222">
    <property type="term" value="F:metalloendopeptidase activity"/>
    <property type="evidence" value="ECO:0007669"/>
    <property type="project" value="InterPro"/>
</dbReference>
<comment type="cofactor">
    <cofactor evidence="1">
        <name>Zn(2+)</name>
        <dbReference type="ChEBI" id="CHEBI:29105"/>
    </cofactor>
</comment>
<proteinExistence type="predicted"/>
<dbReference type="GO" id="GO:0005886">
    <property type="term" value="C:plasma membrane"/>
    <property type="evidence" value="ECO:0007669"/>
    <property type="project" value="TreeGrafter"/>
</dbReference>
<accession>A0AA40CMP8</accession>
<comment type="caution">
    <text evidence="9">The sequence shown here is derived from an EMBL/GenBank/DDBJ whole genome shotgun (WGS) entry which is preliminary data.</text>
</comment>
<dbReference type="PANTHER" id="PTHR11733">
    <property type="entry name" value="ZINC METALLOPROTEASE FAMILY M13 NEPRILYSIN-RELATED"/>
    <property type="match status" value="1"/>
</dbReference>
<dbReference type="PRINTS" id="PR00786">
    <property type="entry name" value="NEPRILYSIN"/>
</dbReference>
<gene>
    <name evidence="9" type="ORF">B0T16DRAFT_460664</name>
</gene>
<dbReference type="AlphaFoldDB" id="A0AA40CMP8"/>
<evidence type="ECO:0000256" key="4">
    <source>
        <dbReference type="ARBA" id="ARBA00022801"/>
    </source>
</evidence>
<evidence type="ECO:0000256" key="5">
    <source>
        <dbReference type="ARBA" id="ARBA00022833"/>
    </source>
</evidence>
<dbReference type="GO" id="GO:0046872">
    <property type="term" value="F:metal ion binding"/>
    <property type="evidence" value="ECO:0007669"/>
    <property type="project" value="UniProtKB-KW"/>
</dbReference>
<evidence type="ECO:0000256" key="3">
    <source>
        <dbReference type="ARBA" id="ARBA00022723"/>
    </source>
</evidence>
<dbReference type="Pfam" id="PF01431">
    <property type="entry name" value="Peptidase_M13"/>
    <property type="match status" value="1"/>
</dbReference>
<evidence type="ECO:0008006" key="11">
    <source>
        <dbReference type="Google" id="ProtNLM"/>
    </source>
</evidence>